<name>A0A923MQU0_9BURK</name>
<dbReference type="InterPro" id="IPR043128">
    <property type="entry name" value="Rev_trsase/Diguanyl_cyclase"/>
</dbReference>
<dbReference type="InterPro" id="IPR035965">
    <property type="entry name" value="PAS-like_dom_sf"/>
</dbReference>
<gene>
    <name evidence="5" type="ORF">H8N03_09300</name>
</gene>
<dbReference type="EMBL" id="JACORT010000003">
    <property type="protein sequence ID" value="MBC5783138.1"/>
    <property type="molecule type" value="Genomic_DNA"/>
</dbReference>
<dbReference type="InterPro" id="IPR001633">
    <property type="entry name" value="EAL_dom"/>
</dbReference>
<feature type="domain" description="PAS" evidence="1">
    <location>
        <begin position="150"/>
        <end position="205"/>
    </location>
</feature>
<dbReference type="FunFam" id="3.20.20.450:FF:000001">
    <property type="entry name" value="Cyclic di-GMP phosphodiesterase yahA"/>
    <property type="match status" value="1"/>
</dbReference>
<dbReference type="PROSITE" id="PS50112">
    <property type="entry name" value="PAS"/>
    <property type="match status" value="2"/>
</dbReference>
<dbReference type="InterPro" id="IPR000014">
    <property type="entry name" value="PAS"/>
</dbReference>
<dbReference type="SMART" id="SM00091">
    <property type="entry name" value="PAS"/>
    <property type="match status" value="3"/>
</dbReference>
<dbReference type="CDD" id="cd01949">
    <property type="entry name" value="GGDEF"/>
    <property type="match status" value="1"/>
</dbReference>
<dbReference type="CDD" id="cd00130">
    <property type="entry name" value="PAS"/>
    <property type="match status" value="3"/>
</dbReference>
<dbReference type="Pfam" id="PF00990">
    <property type="entry name" value="GGDEF"/>
    <property type="match status" value="1"/>
</dbReference>
<sequence>MDPVTAHNPASLLQLVERSAFVGFWRRDARRRTLYWSPQMARLHGAPDDYTPTFEAALSHYADEHRTELAARLRACEEQGETFDVEVQLQSLQGRRTWVRCVGQPVRDDAGAIVGSEGIVQEIAPAGYAEGTLLRHTVSMGGALGSGEAFVTVDKQGRISYANEQAQHLLAAGGEPLIGRKIWTFFQKRVRLGLEERFVQALERREALELEELDAQVAHWLELRGFPFGAGLALHLRDVSSRRRAQQHLTLLEGSIARLNDIVIITEAAPFRAPGPRIVFVNEAFERRTGYTRDEVIGHSPRLLQGPDTQRAQLDRIRSALEQWERVRVDLINYTKAGEPYWVDLDVSPVWDETRRLTHWVAVGRDITERKRDEEKIQYLAFYDPLTQLPNRQMLLDRLREAAGESGHPREGALMFIDLDNFKVLNDTLGHQKGDMLLQQVGRRLRNCVAKGDIVARLGGDEFVVLIENTPEKPLDPLTAARVVSQRILDALGEPYVLPGYLHHSTCSVGVTLFGKTASTSTELLKQADLAMYQAKAAGRNAVRFFDPEMQAVATENAALAADLRQAWRDNHLRVEYQPQVGMDGRMTGVEALLRWEHPTRGIVGPDQFIPTAEETSLIIPIGHWVLEAACAQLAVWAQRPDRAHLSIAVNVSVRQFRHPEFIDEVVSCVKRSGIRPEKLKLELTESLLADNLDATIAKMRNLKDMGVRLSVDDFGIGYSSLSYLKRLPIDELKIDRGFIKDILTDGNDAAIAGTIIGLCRNLGLEVIAEGVETEEQRAFLARQGCHRYQGYLFCRPLPLEQLEAFIEAAGAAPSLTPEPSSVES</sequence>
<dbReference type="PANTHER" id="PTHR44757">
    <property type="entry name" value="DIGUANYLATE CYCLASE DGCP"/>
    <property type="match status" value="1"/>
</dbReference>
<dbReference type="Pfam" id="PF08448">
    <property type="entry name" value="PAS_4"/>
    <property type="match status" value="1"/>
</dbReference>
<dbReference type="PROSITE" id="PS50887">
    <property type="entry name" value="GGDEF"/>
    <property type="match status" value="1"/>
</dbReference>
<reference evidence="5" key="1">
    <citation type="submission" date="2020-08" db="EMBL/GenBank/DDBJ databases">
        <title>Ramlibacter sp. USB13 16S ribosomal RNA gene genome sequencing and assembly.</title>
        <authorList>
            <person name="Kang M."/>
        </authorList>
    </citation>
    <scope>NUCLEOTIDE SEQUENCE</scope>
    <source>
        <strain evidence="5">USB13</strain>
    </source>
</reference>
<dbReference type="SMART" id="SM00267">
    <property type="entry name" value="GGDEF"/>
    <property type="match status" value="1"/>
</dbReference>
<comment type="caution">
    <text evidence="5">The sequence shown here is derived from an EMBL/GenBank/DDBJ whole genome shotgun (WGS) entry which is preliminary data.</text>
</comment>
<dbReference type="InterPro" id="IPR035919">
    <property type="entry name" value="EAL_sf"/>
</dbReference>
<evidence type="ECO:0000259" key="4">
    <source>
        <dbReference type="PROSITE" id="PS50887"/>
    </source>
</evidence>
<feature type="domain" description="PAS" evidence="1">
    <location>
        <begin position="275"/>
        <end position="324"/>
    </location>
</feature>
<dbReference type="SUPFAM" id="SSF55073">
    <property type="entry name" value="Nucleotide cyclase"/>
    <property type="match status" value="1"/>
</dbReference>
<evidence type="ECO:0000313" key="6">
    <source>
        <dbReference type="Proteomes" id="UP000608513"/>
    </source>
</evidence>
<accession>A0A923MQU0</accession>
<proteinExistence type="predicted"/>
<keyword evidence="6" id="KW-1185">Reference proteome</keyword>
<feature type="domain" description="GGDEF" evidence="4">
    <location>
        <begin position="410"/>
        <end position="548"/>
    </location>
</feature>
<feature type="domain" description="PAC" evidence="2">
    <location>
        <begin position="83"/>
        <end position="135"/>
    </location>
</feature>
<dbReference type="Pfam" id="PF00563">
    <property type="entry name" value="EAL"/>
    <property type="match status" value="1"/>
</dbReference>
<dbReference type="NCBIfam" id="TIGR00254">
    <property type="entry name" value="GGDEF"/>
    <property type="match status" value="1"/>
</dbReference>
<dbReference type="RefSeq" id="WP_187075889.1">
    <property type="nucleotide sequence ID" value="NZ_JACORT010000003.1"/>
</dbReference>
<dbReference type="Gene3D" id="3.30.450.20">
    <property type="entry name" value="PAS domain"/>
    <property type="match status" value="3"/>
</dbReference>
<dbReference type="PROSITE" id="PS50113">
    <property type="entry name" value="PAC"/>
    <property type="match status" value="2"/>
</dbReference>
<dbReference type="InterPro" id="IPR000700">
    <property type="entry name" value="PAS-assoc_C"/>
</dbReference>
<protein>
    <submittedName>
        <fullName evidence="5">EAL domain-containing protein</fullName>
    </submittedName>
</protein>
<dbReference type="Pfam" id="PF13426">
    <property type="entry name" value="PAS_9"/>
    <property type="match status" value="1"/>
</dbReference>
<dbReference type="CDD" id="cd01948">
    <property type="entry name" value="EAL"/>
    <property type="match status" value="1"/>
</dbReference>
<dbReference type="Gene3D" id="3.20.20.450">
    <property type="entry name" value="EAL domain"/>
    <property type="match status" value="1"/>
</dbReference>
<dbReference type="AlphaFoldDB" id="A0A923MQU0"/>
<feature type="domain" description="PAC" evidence="2">
    <location>
        <begin position="325"/>
        <end position="379"/>
    </location>
</feature>
<dbReference type="SMART" id="SM00086">
    <property type="entry name" value="PAC"/>
    <property type="match status" value="2"/>
</dbReference>
<dbReference type="SUPFAM" id="SSF55785">
    <property type="entry name" value="PYP-like sensor domain (PAS domain)"/>
    <property type="match status" value="3"/>
</dbReference>
<dbReference type="PROSITE" id="PS50883">
    <property type="entry name" value="EAL"/>
    <property type="match status" value="1"/>
</dbReference>
<dbReference type="SUPFAM" id="SSF141868">
    <property type="entry name" value="EAL domain-like"/>
    <property type="match status" value="1"/>
</dbReference>
<dbReference type="SMART" id="SM00052">
    <property type="entry name" value="EAL"/>
    <property type="match status" value="1"/>
</dbReference>
<organism evidence="5 6">
    <name type="scientific">Ramlibacter cellulosilyticus</name>
    <dbReference type="NCBI Taxonomy" id="2764187"/>
    <lineage>
        <taxon>Bacteria</taxon>
        <taxon>Pseudomonadati</taxon>
        <taxon>Pseudomonadota</taxon>
        <taxon>Betaproteobacteria</taxon>
        <taxon>Burkholderiales</taxon>
        <taxon>Comamonadaceae</taxon>
        <taxon>Ramlibacter</taxon>
    </lineage>
</organism>
<dbReference type="InterPro" id="IPR029787">
    <property type="entry name" value="Nucleotide_cyclase"/>
</dbReference>
<dbReference type="InterPro" id="IPR013655">
    <property type="entry name" value="PAS_fold_3"/>
</dbReference>
<dbReference type="InterPro" id="IPR052155">
    <property type="entry name" value="Biofilm_reg_signaling"/>
</dbReference>
<dbReference type="InterPro" id="IPR000160">
    <property type="entry name" value="GGDEF_dom"/>
</dbReference>
<dbReference type="InterPro" id="IPR013656">
    <property type="entry name" value="PAS_4"/>
</dbReference>
<evidence type="ECO:0000259" key="3">
    <source>
        <dbReference type="PROSITE" id="PS50883"/>
    </source>
</evidence>
<dbReference type="Gene3D" id="3.30.70.270">
    <property type="match status" value="1"/>
</dbReference>
<dbReference type="InterPro" id="IPR001610">
    <property type="entry name" value="PAC"/>
</dbReference>
<evidence type="ECO:0000259" key="2">
    <source>
        <dbReference type="PROSITE" id="PS50113"/>
    </source>
</evidence>
<dbReference type="NCBIfam" id="TIGR00229">
    <property type="entry name" value="sensory_box"/>
    <property type="match status" value="1"/>
</dbReference>
<feature type="domain" description="EAL" evidence="3">
    <location>
        <begin position="557"/>
        <end position="811"/>
    </location>
</feature>
<evidence type="ECO:0000259" key="1">
    <source>
        <dbReference type="PROSITE" id="PS50112"/>
    </source>
</evidence>
<evidence type="ECO:0000313" key="5">
    <source>
        <dbReference type="EMBL" id="MBC5783138.1"/>
    </source>
</evidence>
<dbReference type="Proteomes" id="UP000608513">
    <property type="component" value="Unassembled WGS sequence"/>
</dbReference>
<dbReference type="PANTHER" id="PTHR44757:SF2">
    <property type="entry name" value="BIOFILM ARCHITECTURE MAINTENANCE PROTEIN MBAA"/>
    <property type="match status" value="1"/>
</dbReference>
<dbReference type="Pfam" id="PF08447">
    <property type="entry name" value="PAS_3"/>
    <property type="match status" value="1"/>
</dbReference>